<organism evidence="4 5">
    <name type="scientific">Mycolicibacterium anyangense</name>
    <dbReference type="NCBI Taxonomy" id="1431246"/>
    <lineage>
        <taxon>Bacteria</taxon>
        <taxon>Bacillati</taxon>
        <taxon>Actinomycetota</taxon>
        <taxon>Actinomycetes</taxon>
        <taxon>Mycobacteriales</taxon>
        <taxon>Mycobacteriaceae</taxon>
        <taxon>Mycolicibacterium</taxon>
    </lineage>
</organism>
<proteinExistence type="predicted"/>
<dbReference type="InterPro" id="IPR013785">
    <property type="entry name" value="Aldolase_TIM"/>
</dbReference>
<reference evidence="4 5" key="1">
    <citation type="journal article" date="2019" name="Emerg. Microbes Infect.">
        <title>Comprehensive subspecies identification of 175 nontuberculous mycobacteria species based on 7547 genomic profiles.</title>
        <authorList>
            <person name="Matsumoto Y."/>
            <person name="Kinjo T."/>
            <person name="Motooka D."/>
            <person name="Nabeya D."/>
            <person name="Jung N."/>
            <person name="Uechi K."/>
            <person name="Horii T."/>
            <person name="Iida T."/>
            <person name="Fujita J."/>
            <person name="Nakamura S."/>
        </authorList>
    </citation>
    <scope>NUCLEOTIDE SEQUENCE [LARGE SCALE GENOMIC DNA]</scope>
    <source>
        <strain evidence="4 5">JCM 30275</strain>
    </source>
</reference>
<protein>
    <submittedName>
        <fullName evidence="4">Uncharacterized protein</fullName>
    </submittedName>
</protein>
<evidence type="ECO:0000256" key="3">
    <source>
        <dbReference type="ARBA" id="ARBA00023002"/>
    </source>
</evidence>
<keyword evidence="5" id="KW-1185">Reference proteome</keyword>
<sequence>MATPALAAAVARAGGLGTIGMCAPAKLTAAIDVVRQEAPDRAVAVNLLMPFAKPTHVDVCIKHRIDVAVIAFGGDASLVAHLQAAGIAVIVLVGTESQARTALDVWSADGVIAQGNEAGGHLTGHTPARSLLPTALAVAGDRPVLLAGGIADGSDTRAAMDAGAAGVVAGTRFLLTHESGAHPAYQQRLLHSDKTIATTLFGLSWPVRHRVVPNEATRRWCRPDGTARRLPSMLNAKSSALARIGPQDADDRAILRLQRASLPIFTPAAPTKDVPDHWIERSALYGGDSAQRIRSVISAADALTSLRS</sequence>
<evidence type="ECO:0000313" key="4">
    <source>
        <dbReference type="EMBL" id="BBZ78460.1"/>
    </source>
</evidence>
<evidence type="ECO:0000313" key="5">
    <source>
        <dbReference type="Proteomes" id="UP000467249"/>
    </source>
</evidence>
<accession>A0A6N4W8W2</accession>
<dbReference type="SUPFAM" id="SSF51412">
    <property type="entry name" value="Inosine monophosphate dehydrogenase (IMPDH)"/>
    <property type="match status" value="1"/>
</dbReference>
<keyword evidence="3" id="KW-0560">Oxidoreductase</keyword>
<dbReference type="CDD" id="cd04730">
    <property type="entry name" value="NPD_like"/>
    <property type="match status" value="1"/>
</dbReference>
<dbReference type="KEGG" id="many:MANY_37970"/>
<evidence type="ECO:0000256" key="1">
    <source>
        <dbReference type="ARBA" id="ARBA00022630"/>
    </source>
</evidence>
<dbReference type="AlphaFoldDB" id="A0A6N4W8W2"/>
<dbReference type="PANTHER" id="PTHR32332">
    <property type="entry name" value="2-NITROPROPANE DIOXYGENASE"/>
    <property type="match status" value="1"/>
</dbReference>
<dbReference type="InterPro" id="IPR004136">
    <property type="entry name" value="NMO"/>
</dbReference>
<keyword evidence="2" id="KW-0288">FMN</keyword>
<name>A0A6N4W8W2_9MYCO</name>
<keyword evidence="1" id="KW-0285">Flavoprotein</keyword>
<dbReference type="Pfam" id="PF03060">
    <property type="entry name" value="NMO"/>
    <property type="match status" value="1"/>
</dbReference>
<dbReference type="Proteomes" id="UP000467249">
    <property type="component" value="Chromosome"/>
</dbReference>
<dbReference type="Gene3D" id="3.20.20.70">
    <property type="entry name" value="Aldolase class I"/>
    <property type="match status" value="1"/>
</dbReference>
<evidence type="ECO:0000256" key="2">
    <source>
        <dbReference type="ARBA" id="ARBA00022643"/>
    </source>
</evidence>
<dbReference type="EMBL" id="AP022620">
    <property type="protein sequence ID" value="BBZ78460.1"/>
    <property type="molecule type" value="Genomic_DNA"/>
</dbReference>
<gene>
    <name evidence="4" type="ORF">MANY_37970</name>
</gene>
<dbReference type="GO" id="GO:0018580">
    <property type="term" value="F:nitronate monooxygenase activity"/>
    <property type="evidence" value="ECO:0007669"/>
    <property type="project" value="InterPro"/>
</dbReference>